<sequence>MHETHTPRLPPELLGAAFAYLEQPDILRAAAVCALWRGEAHRSSNYYQHIQYGTHFDWEPPGCRGLPLTADAKSFALAMQTAGDDDSIQRLSVAICIAFRYTIEDHEWFDDLDLRSDSITKYRSVSHLVRTFIAPSLHKCMGKVHRLDIDAGGSVFKEMLPALRQPAPRLTRCRLTARPEFYIDNTVPISPELFGGHAPLLADISLYRDVAGDMFGDIVLDTPVPAFAHAVRLSLQAQSVTRLANLPSFFPSLRHLELVSREYPQAEPQALAPGDYENLARPLRTVTLQLRTYHTSLLEIWEDFIAAMHAVQTLRVDLSGQRGKSFARPLFEHLCDMPGLEVRIHRMQMLRDDQPIYELRLRAAPSNRERTVQGSRDMVSAYVTYLAVVQANITELRLPREFLDTCRDLIDRLPSPAALHVLRSQGDE</sequence>
<evidence type="ECO:0000259" key="1">
    <source>
        <dbReference type="PROSITE" id="PS50181"/>
    </source>
</evidence>
<dbReference type="InterPro" id="IPR001810">
    <property type="entry name" value="F-box_dom"/>
</dbReference>
<keyword evidence="3" id="KW-1185">Reference proteome</keyword>
<gene>
    <name evidence="2" type="ORF">EXIGLDRAFT_717910</name>
</gene>
<accession>A0A165P102</accession>
<dbReference type="PROSITE" id="PS50181">
    <property type="entry name" value="FBOX"/>
    <property type="match status" value="1"/>
</dbReference>
<dbReference type="InterPro" id="IPR036047">
    <property type="entry name" value="F-box-like_dom_sf"/>
</dbReference>
<dbReference type="InParanoid" id="A0A165P102"/>
<evidence type="ECO:0000313" key="2">
    <source>
        <dbReference type="EMBL" id="KZW01493.1"/>
    </source>
</evidence>
<feature type="domain" description="F-box" evidence="1">
    <location>
        <begin position="3"/>
        <end position="50"/>
    </location>
</feature>
<dbReference type="EMBL" id="KV425893">
    <property type="protein sequence ID" value="KZW01493.1"/>
    <property type="molecule type" value="Genomic_DNA"/>
</dbReference>
<dbReference type="Proteomes" id="UP000077266">
    <property type="component" value="Unassembled WGS sequence"/>
</dbReference>
<dbReference type="Gene3D" id="1.20.1280.50">
    <property type="match status" value="1"/>
</dbReference>
<reference evidence="2 3" key="1">
    <citation type="journal article" date="2016" name="Mol. Biol. Evol.">
        <title>Comparative Genomics of Early-Diverging Mushroom-Forming Fungi Provides Insights into the Origins of Lignocellulose Decay Capabilities.</title>
        <authorList>
            <person name="Nagy L.G."/>
            <person name="Riley R."/>
            <person name="Tritt A."/>
            <person name="Adam C."/>
            <person name="Daum C."/>
            <person name="Floudas D."/>
            <person name="Sun H."/>
            <person name="Yadav J.S."/>
            <person name="Pangilinan J."/>
            <person name="Larsson K.H."/>
            <person name="Matsuura K."/>
            <person name="Barry K."/>
            <person name="Labutti K."/>
            <person name="Kuo R."/>
            <person name="Ohm R.A."/>
            <person name="Bhattacharya S.S."/>
            <person name="Shirouzu T."/>
            <person name="Yoshinaga Y."/>
            <person name="Martin F.M."/>
            <person name="Grigoriev I.V."/>
            <person name="Hibbett D.S."/>
        </authorList>
    </citation>
    <scope>NUCLEOTIDE SEQUENCE [LARGE SCALE GENOMIC DNA]</scope>
    <source>
        <strain evidence="2 3">HHB12029</strain>
    </source>
</reference>
<proteinExistence type="predicted"/>
<name>A0A165P102_EXIGL</name>
<dbReference type="SUPFAM" id="SSF81383">
    <property type="entry name" value="F-box domain"/>
    <property type="match status" value="1"/>
</dbReference>
<evidence type="ECO:0000313" key="3">
    <source>
        <dbReference type="Proteomes" id="UP000077266"/>
    </source>
</evidence>
<protein>
    <recommendedName>
        <fullName evidence="1">F-box domain-containing protein</fullName>
    </recommendedName>
</protein>
<dbReference type="AlphaFoldDB" id="A0A165P102"/>
<organism evidence="2 3">
    <name type="scientific">Exidia glandulosa HHB12029</name>
    <dbReference type="NCBI Taxonomy" id="1314781"/>
    <lineage>
        <taxon>Eukaryota</taxon>
        <taxon>Fungi</taxon>
        <taxon>Dikarya</taxon>
        <taxon>Basidiomycota</taxon>
        <taxon>Agaricomycotina</taxon>
        <taxon>Agaricomycetes</taxon>
        <taxon>Auriculariales</taxon>
        <taxon>Exidiaceae</taxon>
        <taxon>Exidia</taxon>
    </lineage>
</organism>
<dbReference type="Pfam" id="PF12937">
    <property type="entry name" value="F-box-like"/>
    <property type="match status" value="1"/>
</dbReference>